<feature type="compositionally biased region" description="Basic and acidic residues" evidence="5">
    <location>
        <begin position="179"/>
        <end position="200"/>
    </location>
</feature>
<dbReference type="SMART" id="SM00220">
    <property type="entry name" value="S_TKc"/>
    <property type="match status" value="1"/>
</dbReference>
<keyword evidence="4" id="KW-0067">ATP-binding</keyword>
<dbReference type="Gene3D" id="1.10.510.10">
    <property type="entry name" value="Transferase(Phosphotransferase) domain 1"/>
    <property type="match status" value="1"/>
</dbReference>
<feature type="domain" description="Protein kinase" evidence="6">
    <location>
        <begin position="243"/>
        <end position="529"/>
    </location>
</feature>
<dbReference type="GO" id="GO:0004674">
    <property type="term" value="F:protein serine/threonine kinase activity"/>
    <property type="evidence" value="ECO:0007669"/>
    <property type="project" value="InterPro"/>
</dbReference>
<feature type="region of interest" description="Disordered" evidence="5">
    <location>
        <begin position="178"/>
        <end position="200"/>
    </location>
</feature>
<comment type="caution">
    <text evidence="7">The sequence shown here is derived from an EMBL/GenBank/DDBJ whole genome shotgun (WGS) entry which is preliminary data.</text>
</comment>
<dbReference type="GO" id="GO:0000045">
    <property type="term" value="P:autophagosome assembly"/>
    <property type="evidence" value="ECO:0007669"/>
    <property type="project" value="TreeGrafter"/>
</dbReference>
<sequence length="851" mass="91927">MDASYSPLLWLHPVHQLQQQPQAWTGPGSSAIGRLPELALQNLVARAALGVELSVAALGAQDQLVASSGMSADSISRSDGFSSSEVVIGKRHLNLLPDCKSKSELEPCHTIPLLLDGFSSSEVVIGKRHLNLLPDCKSKSEFEPCHAIPLLLADIVWVAVPEACRTSTGPQYILAVAPRPEHESSDGHSDHDSSSEMDEREHRMLSPEVWLFCVSCDSGSFQSLLLELGSRGAIHWDFDCDYRLSEKPVASGFSGAVYTGEARSRAGHQKVAVKYLNQNQQNPEELIRSEVGFLAQCRAHPNIIRLLGVVCSQVAGADTGKQESSEDDSSEVEAGATTATKTWGCVMEFCERGDLQMLLKSQGALLKEDAFTMACGLMSALSHLHFLRVVHRDVKAENVLLGSQGQAILADFGAAAYLDDKVEMAKRLGSPGYAAPEIINGEPYGVKVDAFSSGVLLYLMFSGRLPFPGPSPGARLQQTMRCNVEFTAVKGGRSFPYAMQVLLQSLLSRRPENRTSSARAFEVCWQQLSPDSQGRLRATGAAFDALRGPARRGLEAQPQLRSGEACNCLPRKATNSNGIVGVGGEAGSFLPQAEDCYSPSPVTRESAGRPLNSSLADGAEMLRELRSGQLRIAMGSNPTPEFGGGVPAASVAPESGGHPWEEPEAAEHVKQGERQQQQHPQQQQQTTRLRVESESAGGEGQRRLEVERRRKQKPPSQSKSRLQSVVFAARRAIGMSCLTGTSCSSKKEEDKDSLALFPAPEDRDNGFSQHQTTKTACGSTKDKDIIFSSLISDKDSLAPVFQASRDPAGSLALDQAPVAVVDIQPPTTNTLRHGAKGQSWLRKRLAQHHFI</sequence>
<evidence type="ECO:0000256" key="1">
    <source>
        <dbReference type="ARBA" id="ARBA00022679"/>
    </source>
</evidence>
<evidence type="ECO:0000256" key="2">
    <source>
        <dbReference type="ARBA" id="ARBA00022741"/>
    </source>
</evidence>
<gene>
    <name evidence="7" type="ORF">PGLA1383_LOCUS56236</name>
    <name evidence="8" type="ORF">PGLA2088_LOCUS46110</name>
</gene>
<dbReference type="PROSITE" id="PS50011">
    <property type="entry name" value="PROTEIN_KINASE_DOM"/>
    <property type="match status" value="1"/>
</dbReference>
<feature type="compositionally biased region" description="Basic and acidic residues" evidence="5">
    <location>
        <begin position="659"/>
        <end position="673"/>
    </location>
</feature>
<keyword evidence="3" id="KW-0418">Kinase</keyword>
<feature type="compositionally biased region" description="Polar residues" evidence="5">
    <location>
        <begin position="714"/>
        <end position="723"/>
    </location>
</feature>
<dbReference type="InterPro" id="IPR045269">
    <property type="entry name" value="Atg1-like"/>
</dbReference>
<keyword evidence="1" id="KW-0808">Transferase</keyword>
<keyword evidence="2" id="KW-0547">Nucleotide-binding</keyword>
<evidence type="ECO:0000256" key="4">
    <source>
        <dbReference type="ARBA" id="ARBA00022840"/>
    </source>
</evidence>
<dbReference type="Gene3D" id="3.30.200.20">
    <property type="entry name" value="Phosphorylase Kinase, domain 1"/>
    <property type="match status" value="1"/>
</dbReference>
<dbReference type="Pfam" id="PF00069">
    <property type="entry name" value="Pkinase"/>
    <property type="match status" value="1"/>
</dbReference>
<reference evidence="7" key="1">
    <citation type="submission" date="2021-02" db="EMBL/GenBank/DDBJ databases">
        <authorList>
            <person name="Dougan E. K."/>
            <person name="Rhodes N."/>
            <person name="Thang M."/>
            <person name="Chan C."/>
        </authorList>
    </citation>
    <scope>NUCLEOTIDE SEQUENCE</scope>
</reference>
<feature type="region of interest" description="Disordered" evidence="5">
    <location>
        <begin position="633"/>
        <end position="724"/>
    </location>
</feature>
<dbReference type="PROSITE" id="PS00108">
    <property type="entry name" value="PROTEIN_KINASE_ST"/>
    <property type="match status" value="1"/>
</dbReference>
<dbReference type="Proteomes" id="UP000654075">
    <property type="component" value="Unassembled WGS sequence"/>
</dbReference>
<dbReference type="GO" id="GO:0005776">
    <property type="term" value="C:autophagosome"/>
    <property type="evidence" value="ECO:0007669"/>
    <property type="project" value="TreeGrafter"/>
</dbReference>
<evidence type="ECO:0000256" key="3">
    <source>
        <dbReference type="ARBA" id="ARBA00022777"/>
    </source>
</evidence>
<evidence type="ECO:0000256" key="5">
    <source>
        <dbReference type="SAM" id="MobiDB-lite"/>
    </source>
</evidence>
<dbReference type="EMBL" id="CAJNNV010032951">
    <property type="protein sequence ID" value="CAE8641613.1"/>
    <property type="molecule type" value="Genomic_DNA"/>
</dbReference>
<dbReference type="GO" id="GO:0000407">
    <property type="term" value="C:phagophore assembly site"/>
    <property type="evidence" value="ECO:0007669"/>
    <property type="project" value="TreeGrafter"/>
</dbReference>
<dbReference type="Proteomes" id="UP000626109">
    <property type="component" value="Unassembled WGS sequence"/>
</dbReference>
<accession>A0A813HTJ3</accession>
<dbReference type="EMBL" id="CAJNNW010036045">
    <property type="protein sequence ID" value="CAE8731677.1"/>
    <property type="molecule type" value="Genomic_DNA"/>
</dbReference>
<dbReference type="PANTHER" id="PTHR24348">
    <property type="entry name" value="SERINE/THREONINE-PROTEIN KINASE UNC-51-RELATED"/>
    <property type="match status" value="1"/>
</dbReference>
<dbReference type="PANTHER" id="PTHR24348:SF22">
    <property type="entry name" value="NON-SPECIFIC SERINE_THREONINE PROTEIN KINASE"/>
    <property type="match status" value="1"/>
</dbReference>
<evidence type="ECO:0000313" key="9">
    <source>
        <dbReference type="Proteomes" id="UP000654075"/>
    </source>
</evidence>
<feature type="compositionally biased region" description="Low complexity" evidence="5">
    <location>
        <begin position="675"/>
        <end position="685"/>
    </location>
</feature>
<dbReference type="InterPro" id="IPR008271">
    <property type="entry name" value="Ser/Thr_kinase_AS"/>
</dbReference>
<dbReference type="GO" id="GO:0016020">
    <property type="term" value="C:membrane"/>
    <property type="evidence" value="ECO:0007669"/>
    <property type="project" value="TreeGrafter"/>
</dbReference>
<dbReference type="InterPro" id="IPR011009">
    <property type="entry name" value="Kinase-like_dom_sf"/>
</dbReference>
<evidence type="ECO:0000259" key="6">
    <source>
        <dbReference type="PROSITE" id="PS50011"/>
    </source>
</evidence>
<organism evidence="7 9">
    <name type="scientific">Polarella glacialis</name>
    <name type="common">Dinoflagellate</name>
    <dbReference type="NCBI Taxonomy" id="89957"/>
    <lineage>
        <taxon>Eukaryota</taxon>
        <taxon>Sar</taxon>
        <taxon>Alveolata</taxon>
        <taxon>Dinophyceae</taxon>
        <taxon>Suessiales</taxon>
        <taxon>Suessiaceae</taxon>
        <taxon>Polarella</taxon>
    </lineage>
</organism>
<dbReference type="SUPFAM" id="SSF56112">
    <property type="entry name" value="Protein kinase-like (PK-like)"/>
    <property type="match status" value="1"/>
</dbReference>
<dbReference type="InterPro" id="IPR000719">
    <property type="entry name" value="Prot_kinase_dom"/>
</dbReference>
<dbReference type="GO" id="GO:0005829">
    <property type="term" value="C:cytosol"/>
    <property type="evidence" value="ECO:0007669"/>
    <property type="project" value="TreeGrafter"/>
</dbReference>
<dbReference type="GO" id="GO:0005524">
    <property type="term" value="F:ATP binding"/>
    <property type="evidence" value="ECO:0007669"/>
    <property type="project" value="UniProtKB-KW"/>
</dbReference>
<protein>
    <recommendedName>
        <fullName evidence="6">Protein kinase domain-containing protein</fullName>
    </recommendedName>
</protein>
<name>A0A813HTJ3_POLGL</name>
<keyword evidence="9" id="KW-1185">Reference proteome</keyword>
<dbReference type="GO" id="GO:0010506">
    <property type="term" value="P:regulation of autophagy"/>
    <property type="evidence" value="ECO:0007669"/>
    <property type="project" value="InterPro"/>
</dbReference>
<dbReference type="AlphaFoldDB" id="A0A813HTJ3"/>
<evidence type="ECO:0000313" key="8">
    <source>
        <dbReference type="EMBL" id="CAE8731677.1"/>
    </source>
</evidence>
<proteinExistence type="predicted"/>
<evidence type="ECO:0000313" key="7">
    <source>
        <dbReference type="EMBL" id="CAE8641613.1"/>
    </source>
</evidence>